<sequence>SLIPSLSSNRPLPLSHEWLTYHRLERNSQNPLMSTVSLFSLVILERFYSLLVQWPRVSFFLIELRMKFSKQSLTSPTHFSSGNMRDPRMNSGGRKQPKWRIWC</sequence>
<organism evidence="2 3">
    <name type="scientific">Pristionchus entomophagus</name>
    <dbReference type="NCBI Taxonomy" id="358040"/>
    <lineage>
        <taxon>Eukaryota</taxon>
        <taxon>Metazoa</taxon>
        <taxon>Ecdysozoa</taxon>
        <taxon>Nematoda</taxon>
        <taxon>Chromadorea</taxon>
        <taxon>Rhabditida</taxon>
        <taxon>Rhabditina</taxon>
        <taxon>Diplogasteromorpha</taxon>
        <taxon>Diplogasteroidea</taxon>
        <taxon>Neodiplogasteridae</taxon>
        <taxon>Pristionchus</taxon>
    </lineage>
</organism>
<keyword evidence="3" id="KW-1185">Reference proteome</keyword>
<comment type="caution">
    <text evidence="2">The sequence shown here is derived from an EMBL/GenBank/DDBJ whole genome shotgun (WGS) entry which is preliminary data.</text>
</comment>
<evidence type="ECO:0000256" key="1">
    <source>
        <dbReference type="SAM" id="MobiDB-lite"/>
    </source>
</evidence>
<accession>A0AAV5TM25</accession>
<dbReference type="AlphaFoldDB" id="A0AAV5TM25"/>
<evidence type="ECO:0000313" key="2">
    <source>
        <dbReference type="EMBL" id="GMS95288.1"/>
    </source>
</evidence>
<proteinExistence type="predicted"/>
<dbReference type="EMBL" id="BTSX01000004">
    <property type="protein sequence ID" value="GMS95288.1"/>
    <property type="molecule type" value="Genomic_DNA"/>
</dbReference>
<feature type="non-terminal residue" evidence="2">
    <location>
        <position position="1"/>
    </location>
</feature>
<evidence type="ECO:0000313" key="3">
    <source>
        <dbReference type="Proteomes" id="UP001432027"/>
    </source>
</evidence>
<reference evidence="2" key="1">
    <citation type="submission" date="2023-10" db="EMBL/GenBank/DDBJ databases">
        <title>Genome assembly of Pristionchus species.</title>
        <authorList>
            <person name="Yoshida K."/>
            <person name="Sommer R.J."/>
        </authorList>
    </citation>
    <scope>NUCLEOTIDE SEQUENCE</scope>
    <source>
        <strain evidence="2">RS0144</strain>
    </source>
</reference>
<name>A0AAV5TM25_9BILA</name>
<protein>
    <submittedName>
        <fullName evidence="2">Uncharacterized protein</fullName>
    </submittedName>
</protein>
<gene>
    <name evidence="2" type="ORF">PENTCL1PPCAC_17463</name>
</gene>
<feature type="compositionally biased region" description="Polar residues" evidence="1">
    <location>
        <begin position="73"/>
        <end position="83"/>
    </location>
</feature>
<dbReference type="Proteomes" id="UP001432027">
    <property type="component" value="Unassembled WGS sequence"/>
</dbReference>
<feature type="region of interest" description="Disordered" evidence="1">
    <location>
        <begin position="73"/>
        <end position="103"/>
    </location>
</feature>